<dbReference type="SFLD" id="SFLDG01123">
    <property type="entry name" value="methyltransferase_(Class_B)"/>
    <property type="match status" value="1"/>
</dbReference>
<evidence type="ECO:0000256" key="6">
    <source>
        <dbReference type="ARBA" id="ARBA00023004"/>
    </source>
</evidence>
<dbReference type="AlphaFoldDB" id="A0A6M0K042"/>
<dbReference type="EMBL" id="JAAIJQ010000042">
    <property type="protein sequence ID" value="NEV63126.1"/>
    <property type="molecule type" value="Genomic_DNA"/>
</dbReference>
<gene>
    <name evidence="10" type="ORF">G3446_14725</name>
</gene>
<dbReference type="InterPro" id="IPR006158">
    <property type="entry name" value="Cobalamin-bd"/>
</dbReference>
<comment type="caution">
    <text evidence="10">The sequence shown here is derived from an EMBL/GenBank/DDBJ whole genome shotgun (WGS) entry which is preliminary data.</text>
</comment>
<keyword evidence="5" id="KW-0479">Metal-binding</keyword>
<evidence type="ECO:0000313" key="11">
    <source>
        <dbReference type="Proteomes" id="UP000483379"/>
    </source>
</evidence>
<dbReference type="GO" id="GO:0005829">
    <property type="term" value="C:cytosol"/>
    <property type="evidence" value="ECO:0007669"/>
    <property type="project" value="TreeGrafter"/>
</dbReference>
<feature type="domain" description="B12-binding" evidence="8">
    <location>
        <begin position="37"/>
        <end position="175"/>
    </location>
</feature>
<keyword evidence="6" id="KW-0408">Iron</keyword>
<dbReference type="SFLD" id="SFLDG01082">
    <property type="entry name" value="B12-binding_domain_containing"/>
    <property type="match status" value="1"/>
</dbReference>
<dbReference type="InterPro" id="IPR006638">
    <property type="entry name" value="Elp3/MiaA/NifB-like_rSAM"/>
</dbReference>
<dbReference type="PROSITE" id="PS51332">
    <property type="entry name" value="B12_BINDING"/>
    <property type="match status" value="1"/>
</dbReference>
<protein>
    <submittedName>
        <fullName evidence="10">Radical SAM protein</fullName>
    </submittedName>
</protein>
<evidence type="ECO:0000256" key="7">
    <source>
        <dbReference type="ARBA" id="ARBA00023014"/>
    </source>
</evidence>
<evidence type="ECO:0000256" key="3">
    <source>
        <dbReference type="ARBA" id="ARBA00022679"/>
    </source>
</evidence>
<evidence type="ECO:0000259" key="8">
    <source>
        <dbReference type="PROSITE" id="PS51332"/>
    </source>
</evidence>
<dbReference type="InterPro" id="IPR034466">
    <property type="entry name" value="Methyltransferase_Class_B"/>
</dbReference>
<dbReference type="GO" id="GO:0046872">
    <property type="term" value="F:metal ion binding"/>
    <property type="evidence" value="ECO:0007669"/>
    <property type="project" value="UniProtKB-KW"/>
</dbReference>
<dbReference type="InterPro" id="IPR023404">
    <property type="entry name" value="rSAM_horseshoe"/>
</dbReference>
<dbReference type="Proteomes" id="UP000483379">
    <property type="component" value="Unassembled WGS sequence"/>
</dbReference>
<evidence type="ECO:0000259" key="9">
    <source>
        <dbReference type="PROSITE" id="PS51918"/>
    </source>
</evidence>
<reference evidence="10 11" key="1">
    <citation type="submission" date="2020-02" db="EMBL/GenBank/DDBJ databases">
        <title>Genome sequences of Thiorhodococcus mannitoliphagus and Thiorhodococcus minor, purple sulfur photosynthetic bacteria in the gammaproteobacterial family, Chromatiaceae.</title>
        <authorList>
            <person name="Aviles F.A."/>
            <person name="Meyer T.E."/>
            <person name="Kyndt J.A."/>
        </authorList>
    </citation>
    <scope>NUCLEOTIDE SEQUENCE [LARGE SCALE GENOMIC DNA]</scope>
    <source>
        <strain evidence="10 11">DSM 11518</strain>
    </source>
</reference>
<dbReference type="PANTHER" id="PTHR43409">
    <property type="entry name" value="ANAEROBIC MAGNESIUM-PROTOPORPHYRIN IX MONOMETHYL ESTER CYCLASE-RELATED"/>
    <property type="match status" value="1"/>
</dbReference>
<dbReference type="InterPro" id="IPR051198">
    <property type="entry name" value="BchE-like"/>
</dbReference>
<dbReference type="InterPro" id="IPR058240">
    <property type="entry name" value="rSAM_sf"/>
</dbReference>
<keyword evidence="4" id="KW-0949">S-adenosyl-L-methionine</keyword>
<evidence type="ECO:0000256" key="5">
    <source>
        <dbReference type="ARBA" id="ARBA00022723"/>
    </source>
</evidence>
<dbReference type="GO" id="GO:0031419">
    <property type="term" value="F:cobalamin binding"/>
    <property type="evidence" value="ECO:0007669"/>
    <property type="project" value="InterPro"/>
</dbReference>
<dbReference type="SFLD" id="SFLDS00029">
    <property type="entry name" value="Radical_SAM"/>
    <property type="match status" value="1"/>
</dbReference>
<keyword evidence="11" id="KW-1185">Reference proteome</keyword>
<comment type="cofactor">
    <cofactor evidence="1">
        <name>[4Fe-4S] cluster</name>
        <dbReference type="ChEBI" id="CHEBI:49883"/>
    </cofactor>
</comment>
<dbReference type="GO" id="GO:0003824">
    <property type="term" value="F:catalytic activity"/>
    <property type="evidence" value="ECO:0007669"/>
    <property type="project" value="InterPro"/>
</dbReference>
<dbReference type="RefSeq" id="WP_164453588.1">
    <property type="nucleotide sequence ID" value="NZ_JAAIJQ010000042.1"/>
</dbReference>
<dbReference type="SMART" id="SM00729">
    <property type="entry name" value="Elp3"/>
    <property type="match status" value="1"/>
</dbReference>
<dbReference type="CDD" id="cd01335">
    <property type="entry name" value="Radical_SAM"/>
    <property type="match status" value="1"/>
</dbReference>
<dbReference type="Gene3D" id="3.80.30.20">
    <property type="entry name" value="tm_1862 like domain"/>
    <property type="match status" value="1"/>
</dbReference>
<accession>A0A6M0K042</accession>
<feature type="domain" description="Radical SAM core" evidence="9">
    <location>
        <begin position="201"/>
        <end position="430"/>
    </location>
</feature>
<keyword evidence="2" id="KW-0489">Methyltransferase</keyword>
<sequence>MPNKQSTTDPHPFHLVLIKPSHYDDDGYVIQWWRSSLPSNSLAAVYGNALDCAQRSVLGRDVEIRIQVLDETNTRIDVERIAHGIHAAGGDALVGMVGVQTNQYPRAMDLAKRFRAAGISVVIGGFHVSGCLSMLKQRPPELEEALGLGISLFAGELEGRLETLLQDAASGSLKPVYDYLGDLPDMRGTPPPYLPPDRIRLTMGKRASFDAGRGCPYLCSFCTIINVQGRKSRHRSADDVERLIRASAEDGISNFFITDDNFARNQNWEAIFDRIIALKAAGLPVRLVIQADTQSHRIPGFIEKAGRAGVDRVFIGMENINPDALKGAQKGQNKITDYRSMLQAWHRAGVLTYAGYIIGFPGDTPETIRRDIGIIQRELPIDIMEFFILTPLPGSKDHQRLVEEGVPLDPDMNNYDTQHVTTAHPLMTKAEWEAIYREVWDLYYSDAHVETVLRRARAWGYDPKQMLAKLFAFHAPIVYERMHPLEGGLIRIKRRRDRRSGFPVESAWRFYPKLAWEFLAKYAGAYRMHRRYRSILAKVLADPNPSAYRDVAMTPDAEGQEESLDLLSATPSAQAFVEKRKRMAARRRVVGD</sequence>
<dbReference type="InterPro" id="IPR007197">
    <property type="entry name" value="rSAM"/>
</dbReference>
<evidence type="ECO:0000313" key="10">
    <source>
        <dbReference type="EMBL" id="NEV63126.1"/>
    </source>
</evidence>
<organism evidence="10 11">
    <name type="scientific">Thiorhodococcus minor</name>
    <dbReference type="NCBI Taxonomy" id="57489"/>
    <lineage>
        <taxon>Bacteria</taxon>
        <taxon>Pseudomonadati</taxon>
        <taxon>Pseudomonadota</taxon>
        <taxon>Gammaproteobacteria</taxon>
        <taxon>Chromatiales</taxon>
        <taxon>Chromatiaceae</taxon>
        <taxon>Thiorhodococcus</taxon>
    </lineage>
</organism>
<dbReference type="SUPFAM" id="SSF102114">
    <property type="entry name" value="Radical SAM enzymes"/>
    <property type="match status" value="1"/>
</dbReference>
<keyword evidence="7" id="KW-0411">Iron-sulfur</keyword>
<proteinExistence type="predicted"/>
<dbReference type="GO" id="GO:0051539">
    <property type="term" value="F:4 iron, 4 sulfur cluster binding"/>
    <property type="evidence" value="ECO:0007669"/>
    <property type="project" value="UniProtKB-KW"/>
</dbReference>
<keyword evidence="3" id="KW-0808">Transferase</keyword>
<evidence type="ECO:0000256" key="4">
    <source>
        <dbReference type="ARBA" id="ARBA00022691"/>
    </source>
</evidence>
<evidence type="ECO:0000256" key="2">
    <source>
        <dbReference type="ARBA" id="ARBA00022603"/>
    </source>
</evidence>
<evidence type="ECO:0000256" key="1">
    <source>
        <dbReference type="ARBA" id="ARBA00001966"/>
    </source>
</evidence>
<dbReference type="PROSITE" id="PS51918">
    <property type="entry name" value="RADICAL_SAM"/>
    <property type="match status" value="1"/>
</dbReference>
<dbReference type="Pfam" id="PF04055">
    <property type="entry name" value="Radical_SAM"/>
    <property type="match status" value="1"/>
</dbReference>
<dbReference type="PANTHER" id="PTHR43409:SF7">
    <property type="entry name" value="BLL1977 PROTEIN"/>
    <property type="match status" value="1"/>
</dbReference>
<name>A0A6M0K042_9GAMM</name>